<dbReference type="GO" id="GO:0016301">
    <property type="term" value="F:kinase activity"/>
    <property type="evidence" value="ECO:0007669"/>
    <property type="project" value="UniProtKB-KW"/>
</dbReference>
<dbReference type="Proteomes" id="UP000018208">
    <property type="component" value="Unassembled WGS sequence"/>
</dbReference>
<keyword evidence="3" id="KW-0418">Kinase</keyword>
<sequence>MPFQLSSSASTSYYSDQGTWLEQFLQKSEFNHILVQVPDTYFQESLALLGLEKIEFYSQAIQLILYDNYDCQPSEQEIIENAACIVYALAHQRYIRTPQGLQDTLQLFQNGAYGRCPRIRCGAGMLVYGEHLMPGEGFLKNYCPKCKTLYDLTQYDEFCVDGCFYGPDFIGMFVATYLELADNTSLEEKKKELFGFEIVK</sequence>
<dbReference type="GO" id="GO:0005737">
    <property type="term" value="C:cytoplasm"/>
    <property type="evidence" value="ECO:0007669"/>
    <property type="project" value="TreeGrafter"/>
</dbReference>
<dbReference type="PRINTS" id="PR00472">
    <property type="entry name" value="CASNKINASEII"/>
</dbReference>
<dbReference type="InterPro" id="IPR035991">
    <property type="entry name" value="Casein_kinase_II_beta-like"/>
</dbReference>
<dbReference type="PANTHER" id="PTHR11740:SF0">
    <property type="entry name" value="CASEIN KINASE II SUBUNIT BETA"/>
    <property type="match status" value="1"/>
</dbReference>
<keyword evidence="5" id="KW-1185">Reference proteome</keyword>
<proteinExistence type="inferred from homology"/>
<reference evidence="4" key="2">
    <citation type="submission" date="2020-12" db="EMBL/GenBank/DDBJ databases">
        <title>New Spironucleus salmonicida genome in near-complete chromosomes.</title>
        <authorList>
            <person name="Xu F."/>
            <person name="Kurt Z."/>
            <person name="Jimenez-Gonzalez A."/>
            <person name="Astvaldsson A."/>
            <person name="Andersson J.O."/>
            <person name="Svard S.G."/>
        </authorList>
    </citation>
    <scope>NUCLEOTIDE SEQUENCE</scope>
    <source>
        <strain evidence="4">ATCC 50377</strain>
    </source>
</reference>
<dbReference type="OrthoDB" id="3971593at2759"/>
<dbReference type="PANTHER" id="PTHR11740">
    <property type="entry name" value="CASEIN KINASE II SUBUNIT BETA"/>
    <property type="match status" value="1"/>
</dbReference>
<dbReference type="Gene3D" id="2.20.25.20">
    <property type="match status" value="1"/>
</dbReference>
<comment type="subunit">
    <text evidence="2">Tetramer of two alpha and two beta subunits.</text>
</comment>
<dbReference type="EMBL" id="KI546053">
    <property type="protein sequence ID" value="EST47000.1"/>
    <property type="molecule type" value="Genomic_DNA"/>
</dbReference>
<dbReference type="GO" id="GO:0019887">
    <property type="term" value="F:protein kinase regulator activity"/>
    <property type="evidence" value="ECO:0007669"/>
    <property type="project" value="InterPro"/>
</dbReference>
<dbReference type="InterPro" id="IPR000704">
    <property type="entry name" value="Casein_kinase_II_reg-sub"/>
</dbReference>
<dbReference type="AlphaFoldDB" id="V6LQY0"/>
<evidence type="ECO:0000256" key="2">
    <source>
        <dbReference type="RuleBase" id="RU361268"/>
    </source>
</evidence>
<protein>
    <recommendedName>
        <fullName evidence="2">Casein kinase II subunit beta</fullName>
        <shortName evidence="2">CK II beta</shortName>
    </recommendedName>
</protein>
<dbReference type="SMART" id="SM01085">
    <property type="entry name" value="CK_II_beta"/>
    <property type="match status" value="1"/>
</dbReference>
<keyword evidence="3" id="KW-0808">Transferase</keyword>
<dbReference type="InterPro" id="IPR016149">
    <property type="entry name" value="Casein_kin_II_reg-sub_N"/>
</dbReference>
<evidence type="ECO:0000313" key="3">
    <source>
        <dbReference type="EMBL" id="EST47000.1"/>
    </source>
</evidence>
<dbReference type="Gene3D" id="1.10.1820.10">
    <property type="entry name" value="protein kinase ck2 holoenzyme, chain C, domain 1"/>
    <property type="match status" value="1"/>
</dbReference>
<dbReference type="GO" id="GO:0005956">
    <property type="term" value="C:protein kinase CK2 complex"/>
    <property type="evidence" value="ECO:0007669"/>
    <property type="project" value="UniProtKB-UniRule"/>
</dbReference>
<organism evidence="3">
    <name type="scientific">Spironucleus salmonicida</name>
    <dbReference type="NCBI Taxonomy" id="348837"/>
    <lineage>
        <taxon>Eukaryota</taxon>
        <taxon>Metamonada</taxon>
        <taxon>Diplomonadida</taxon>
        <taxon>Hexamitidae</taxon>
        <taxon>Hexamitinae</taxon>
        <taxon>Spironucleus</taxon>
    </lineage>
</organism>
<reference evidence="3 4" key="1">
    <citation type="journal article" date="2014" name="PLoS Genet.">
        <title>The Genome of Spironucleus salmonicida Highlights a Fish Pathogen Adapted to Fluctuating Environments.</title>
        <authorList>
            <person name="Xu F."/>
            <person name="Jerlstrom-Hultqvist J."/>
            <person name="Einarsson E."/>
            <person name="Astvaldsson A."/>
            <person name="Svard S.G."/>
            <person name="Andersson J.O."/>
        </authorList>
    </citation>
    <scope>NUCLEOTIDE SEQUENCE</scope>
    <source>
        <strain evidence="4">ATCC 50377</strain>
    </source>
</reference>
<evidence type="ECO:0000313" key="4">
    <source>
        <dbReference type="EMBL" id="KAH0576397.1"/>
    </source>
</evidence>
<comment type="similarity">
    <text evidence="1 2">Belongs to the casein kinase 2 subunit beta family.</text>
</comment>
<dbReference type="VEuPathDB" id="GiardiaDB:SS50377_21961"/>
<accession>V6LQY0</accession>
<dbReference type="SUPFAM" id="SSF57798">
    <property type="entry name" value="Casein kinase II beta subunit"/>
    <property type="match status" value="1"/>
</dbReference>
<gene>
    <name evidence="3" type="ORF">SS50377_12954</name>
    <name evidence="4" type="ORF">SS50377_21961</name>
</gene>
<dbReference type="EMBL" id="AUWU02000002">
    <property type="protein sequence ID" value="KAH0576397.1"/>
    <property type="molecule type" value="Genomic_DNA"/>
</dbReference>
<dbReference type="Pfam" id="PF01214">
    <property type="entry name" value="CK_II_beta"/>
    <property type="match status" value="1"/>
</dbReference>
<evidence type="ECO:0000313" key="5">
    <source>
        <dbReference type="Proteomes" id="UP000018208"/>
    </source>
</evidence>
<evidence type="ECO:0000256" key="1">
    <source>
        <dbReference type="ARBA" id="ARBA00006941"/>
    </source>
</evidence>
<name>V6LQY0_9EUKA</name>